<protein>
    <submittedName>
        <fullName evidence="1">Uncharacterized protein</fullName>
    </submittedName>
</protein>
<proteinExistence type="predicted"/>
<reference evidence="1" key="2">
    <citation type="journal article" date="2015" name="Fish Shellfish Immunol.">
        <title>Early steps in the European eel (Anguilla anguilla)-Vibrio vulnificus interaction in the gills: Role of the RtxA13 toxin.</title>
        <authorList>
            <person name="Callol A."/>
            <person name="Pajuelo D."/>
            <person name="Ebbesson L."/>
            <person name="Teles M."/>
            <person name="MacKenzie S."/>
            <person name="Amaro C."/>
        </authorList>
    </citation>
    <scope>NUCLEOTIDE SEQUENCE</scope>
</reference>
<dbReference type="EMBL" id="GBXM01014586">
    <property type="protein sequence ID" value="JAH93991.1"/>
    <property type="molecule type" value="Transcribed_RNA"/>
</dbReference>
<name>A0A0E9WUU5_ANGAN</name>
<accession>A0A0E9WUU5</accession>
<dbReference type="AlphaFoldDB" id="A0A0E9WUU5"/>
<sequence>MSAIYLAIFTAGFYLCKQRSSYLQNPRTNQQIVLIPSILFTCPASSAADHTVLLWPYGKCRHWHNPSYLTTFQKGGMVLSLPVEVAFSSVPQQSFYGWGPI</sequence>
<reference evidence="1" key="1">
    <citation type="submission" date="2014-11" db="EMBL/GenBank/DDBJ databases">
        <authorList>
            <person name="Amaro Gonzalez C."/>
        </authorList>
    </citation>
    <scope>NUCLEOTIDE SEQUENCE</scope>
</reference>
<organism evidence="1">
    <name type="scientific">Anguilla anguilla</name>
    <name type="common">European freshwater eel</name>
    <name type="synonym">Muraena anguilla</name>
    <dbReference type="NCBI Taxonomy" id="7936"/>
    <lineage>
        <taxon>Eukaryota</taxon>
        <taxon>Metazoa</taxon>
        <taxon>Chordata</taxon>
        <taxon>Craniata</taxon>
        <taxon>Vertebrata</taxon>
        <taxon>Euteleostomi</taxon>
        <taxon>Actinopterygii</taxon>
        <taxon>Neopterygii</taxon>
        <taxon>Teleostei</taxon>
        <taxon>Anguilliformes</taxon>
        <taxon>Anguillidae</taxon>
        <taxon>Anguilla</taxon>
    </lineage>
</organism>
<evidence type="ECO:0000313" key="1">
    <source>
        <dbReference type="EMBL" id="JAH93991.1"/>
    </source>
</evidence>